<sequence length="382" mass="42729">MLILSLFFSTFAFAQNNSAIDKTFITKNVAKKAAQSFVKNSRYSSEWSKGTLKFQSLMYDLNDKVSGYYFTINDDTDATIGYVLVSASKNLPAILQYGQGQLYGNDDKNIEQGNKFYYLGAFKFLFADNALNAKAKFNKAKLEALKSLKEKGLEGTEKYIKTKNYVLKDLEKSSTHEKGWQELLSPQTNTITAITSGGQELSVSRMWQRTSGVDNPNSACGPTTGAMISNYYKSLGYSVRGSSNYGGDAEFINHMYFDMNTDIFGTFVGNFGNGLVNHLNGLYLPSSPWYELRYDGVGNYPEYESAIMNNRPVGIMSDLYMEGGSSLESWHWIVGVGYDYGAGDEAYFGIKDPDGGQYNIGTHWHVWTVNDQDMTFVVTDYN</sequence>
<dbReference type="GO" id="GO:0030414">
    <property type="term" value="F:peptidase inhibitor activity"/>
    <property type="evidence" value="ECO:0007669"/>
    <property type="project" value="UniProtKB-KW"/>
</dbReference>
<dbReference type="AlphaFoldDB" id="A0AAU0URA8"/>
<reference evidence="2 3" key="1">
    <citation type="submission" date="2023-04" db="EMBL/GenBank/DDBJ databases">
        <authorList>
            <person name="Hsu D."/>
        </authorList>
    </citation>
    <scope>NUCLEOTIDE SEQUENCE [LARGE SCALE GENOMIC DNA]</scope>
    <source>
        <strain evidence="2 3">MK1</strain>
    </source>
</reference>
<gene>
    <name evidence="2" type="ORF">MFMK1_002936</name>
</gene>
<organism evidence="2 3">
    <name type="scientific">Metallumcola ferriviriculae</name>
    <dbReference type="NCBI Taxonomy" id="3039180"/>
    <lineage>
        <taxon>Bacteria</taxon>
        <taxon>Bacillati</taxon>
        <taxon>Bacillota</taxon>
        <taxon>Clostridia</taxon>
        <taxon>Neomoorellales</taxon>
        <taxon>Desulfitibacteraceae</taxon>
        <taxon>Metallumcola</taxon>
    </lineage>
</organism>
<proteinExistence type="predicted"/>
<evidence type="ECO:0000313" key="3">
    <source>
        <dbReference type="Proteomes" id="UP001329915"/>
    </source>
</evidence>
<accession>A0AAU0URA8</accession>
<feature type="domain" description="Spi protease inhibitor" evidence="1">
    <location>
        <begin position="24"/>
        <end position="105"/>
    </location>
</feature>
<keyword evidence="2" id="KW-0646">Protease inhibitor</keyword>
<dbReference type="EMBL" id="CP121694">
    <property type="protein sequence ID" value="WRO23088.1"/>
    <property type="molecule type" value="Genomic_DNA"/>
</dbReference>
<dbReference type="KEGG" id="dbc:MFMK1_002936"/>
<name>A0AAU0URA8_9FIRM</name>
<dbReference type="Proteomes" id="UP001329915">
    <property type="component" value="Chromosome"/>
</dbReference>
<dbReference type="Pfam" id="PF13734">
    <property type="entry name" value="Inhibitor_I69"/>
    <property type="match status" value="1"/>
</dbReference>
<protein>
    <submittedName>
        <fullName evidence="2">Spi family protease inhibitor</fullName>
    </submittedName>
</protein>
<evidence type="ECO:0000313" key="2">
    <source>
        <dbReference type="EMBL" id="WRO23088.1"/>
    </source>
</evidence>
<dbReference type="RefSeq" id="WP_366922474.1">
    <property type="nucleotide sequence ID" value="NZ_CP121694.1"/>
</dbReference>
<dbReference type="InterPro" id="IPR025896">
    <property type="entry name" value="Spi_Prtas-inh"/>
</dbReference>
<evidence type="ECO:0000259" key="1">
    <source>
        <dbReference type="Pfam" id="PF13734"/>
    </source>
</evidence>
<keyword evidence="3" id="KW-1185">Reference proteome</keyword>